<feature type="domain" description="Glycosyl hydrolase-like 10" evidence="3">
    <location>
        <begin position="32"/>
        <end position="315"/>
    </location>
</feature>
<dbReference type="InterPro" id="IPR017853">
    <property type="entry name" value="GH"/>
</dbReference>
<dbReference type="InterPro" id="IPR052177">
    <property type="entry name" value="Divisome_Glycosyl_Hydrolase"/>
</dbReference>
<evidence type="ECO:0000313" key="5">
    <source>
        <dbReference type="Proteomes" id="UP001216907"/>
    </source>
</evidence>
<dbReference type="PANTHER" id="PTHR43405:SF1">
    <property type="entry name" value="GLYCOSYL HYDROLASE DIGH"/>
    <property type="match status" value="1"/>
</dbReference>
<keyword evidence="1 2" id="KW-0732">Signal</keyword>
<dbReference type="InterPro" id="IPR003790">
    <property type="entry name" value="GHL10"/>
</dbReference>
<accession>A0ABT6FK95</accession>
<evidence type="ECO:0000313" key="4">
    <source>
        <dbReference type="EMBL" id="MDG3007998.1"/>
    </source>
</evidence>
<evidence type="ECO:0000256" key="1">
    <source>
        <dbReference type="ARBA" id="ARBA00022729"/>
    </source>
</evidence>
<evidence type="ECO:0000256" key="2">
    <source>
        <dbReference type="SAM" id="SignalP"/>
    </source>
</evidence>
<dbReference type="Proteomes" id="UP001216907">
    <property type="component" value="Unassembled WGS sequence"/>
</dbReference>
<sequence>MSIAALLACCALSASPPQAAAARPAPPPIPREFRAAWVATVANIDWPSKPGLPSGVQQEEARAILDRLAASHFNAVIFQVRPAADALYDSKLEPWSYYLSGVQGQAPEPYYDPLTFWVDEAHARGLQLHAWFNPFRAKQANAKYEAAASHVSKAHPERVRAYGDLLWMDPGEPSARAQTLEVVLDVVRRYDVDGIHLDDYFYPYPVADPATKAEIDFPDDASWGREHPGGDPAARADWRRDNMSRLIRGLYEEIKRAKPHVLFGISPFGIPRPGKPAGVVGFDQYAKLYADTETWLASGWVDYWTPQLYWKIDAPGQPFRPLLDYWIAINAKGRHVWPGLSVSRVGRQPGQGYEPEEILNQIKIIREAPGDDGVVLFSMKPVLQDRRGIAATLAEGLFREPALVPASPWLGDRAPAAPGLPIRPTPGEPTAWWAVQSRKGDAWTTRIQTSSRPLDAPNDADEIVVTPVSRTGVAGPNVTLEPARAGR</sequence>
<name>A0ABT6FK95_9BACT</name>
<dbReference type="SUPFAM" id="SSF51445">
    <property type="entry name" value="(Trans)glycosidases"/>
    <property type="match status" value="1"/>
</dbReference>
<dbReference type="RefSeq" id="WP_277864266.1">
    <property type="nucleotide sequence ID" value="NZ_JARRAG010000002.1"/>
</dbReference>
<dbReference type="EMBL" id="JARRAG010000002">
    <property type="protein sequence ID" value="MDG3007998.1"/>
    <property type="molecule type" value="Genomic_DNA"/>
</dbReference>
<evidence type="ECO:0000259" key="3">
    <source>
        <dbReference type="Pfam" id="PF02638"/>
    </source>
</evidence>
<feature type="chain" id="PRO_5045328892" evidence="2">
    <location>
        <begin position="22"/>
        <end position="487"/>
    </location>
</feature>
<protein>
    <submittedName>
        <fullName evidence="4">Family 10 glycosylhydrolase</fullName>
    </submittedName>
</protein>
<dbReference type="Pfam" id="PF02638">
    <property type="entry name" value="GHL10"/>
    <property type="match status" value="1"/>
</dbReference>
<gene>
    <name evidence="4" type="ORF">PZE19_29895</name>
</gene>
<dbReference type="PANTHER" id="PTHR43405">
    <property type="entry name" value="GLYCOSYL HYDROLASE DIGH"/>
    <property type="match status" value="1"/>
</dbReference>
<dbReference type="Gene3D" id="3.20.20.80">
    <property type="entry name" value="Glycosidases"/>
    <property type="match status" value="1"/>
</dbReference>
<keyword evidence="5" id="KW-1185">Reference proteome</keyword>
<comment type="caution">
    <text evidence="4">The sequence shown here is derived from an EMBL/GenBank/DDBJ whole genome shotgun (WGS) entry which is preliminary data.</text>
</comment>
<organism evidence="4 5">
    <name type="scientific">Paludisphaera mucosa</name>
    <dbReference type="NCBI Taxonomy" id="3030827"/>
    <lineage>
        <taxon>Bacteria</taxon>
        <taxon>Pseudomonadati</taxon>
        <taxon>Planctomycetota</taxon>
        <taxon>Planctomycetia</taxon>
        <taxon>Isosphaerales</taxon>
        <taxon>Isosphaeraceae</taxon>
        <taxon>Paludisphaera</taxon>
    </lineage>
</organism>
<reference evidence="4 5" key="1">
    <citation type="submission" date="2023-03" db="EMBL/GenBank/DDBJ databases">
        <title>Paludisphaera mucosa sp. nov. a novel planctomycete from northern fen.</title>
        <authorList>
            <person name="Ivanova A."/>
        </authorList>
    </citation>
    <scope>NUCLEOTIDE SEQUENCE [LARGE SCALE GENOMIC DNA]</scope>
    <source>
        <strain evidence="4 5">Pla2</strain>
    </source>
</reference>
<proteinExistence type="predicted"/>
<feature type="signal peptide" evidence="2">
    <location>
        <begin position="1"/>
        <end position="21"/>
    </location>
</feature>